<reference evidence="1 2" key="1">
    <citation type="journal article" date="2019" name="Sci. Rep.">
        <title>Orb-weaving spider Araneus ventricosus genome elucidates the spidroin gene catalogue.</title>
        <authorList>
            <person name="Kono N."/>
            <person name="Nakamura H."/>
            <person name="Ohtoshi R."/>
            <person name="Moran D.A.P."/>
            <person name="Shinohara A."/>
            <person name="Yoshida Y."/>
            <person name="Fujiwara M."/>
            <person name="Mori M."/>
            <person name="Tomita M."/>
            <person name="Arakawa K."/>
        </authorList>
    </citation>
    <scope>NUCLEOTIDE SEQUENCE [LARGE SCALE GENOMIC DNA]</scope>
</reference>
<name>A0A4Y2G4Y6_ARAVE</name>
<dbReference type="Proteomes" id="UP000499080">
    <property type="component" value="Unassembled WGS sequence"/>
</dbReference>
<accession>A0A4Y2G4Y6</accession>
<keyword evidence="2" id="KW-1185">Reference proteome</keyword>
<evidence type="ECO:0000313" key="2">
    <source>
        <dbReference type="Proteomes" id="UP000499080"/>
    </source>
</evidence>
<dbReference type="EMBL" id="BGPR01001159">
    <property type="protein sequence ID" value="GBM46954.1"/>
    <property type="molecule type" value="Genomic_DNA"/>
</dbReference>
<proteinExistence type="predicted"/>
<sequence length="108" mass="12269">MDVEREVSSSMNCNQIWGLVARLTERSLTLVPKSYSIFLMVCKEDREFVYPSATLSTDFKSHIAAAISQHRQKHIVEGFVDMTQAVYLNVCMLNICDSCILNLVYITS</sequence>
<gene>
    <name evidence="1" type="ORF">AVEN_241180_1</name>
</gene>
<comment type="caution">
    <text evidence="1">The sequence shown here is derived from an EMBL/GenBank/DDBJ whole genome shotgun (WGS) entry which is preliminary data.</text>
</comment>
<evidence type="ECO:0000313" key="1">
    <source>
        <dbReference type="EMBL" id="GBM46954.1"/>
    </source>
</evidence>
<protein>
    <submittedName>
        <fullName evidence="1">Uncharacterized protein</fullName>
    </submittedName>
</protein>
<organism evidence="1 2">
    <name type="scientific">Araneus ventricosus</name>
    <name type="common">Orbweaver spider</name>
    <name type="synonym">Epeira ventricosa</name>
    <dbReference type="NCBI Taxonomy" id="182803"/>
    <lineage>
        <taxon>Eukaryota</taxon>
        <taxon>Metazoa</taxon>
        <taxon>Ecdysozoa</taxon>
        <taxon>Arthropoda</taxon>
        <taxon>Chelicerata</taxon>
        <taxon>Arachnida</taxon>
        <taxon>Araneae</taxon>
        <taxon>Araneomorphae</taxon>
        <taxon>Entelegynae</taxon>
        <taxon>Araneoidea</taxon>
        <taxon>Araneidae</taxon>
        <taxon>Araneus</taxon>
    </lineage>
</organism>
<dbReference type="AlphaFoldDB" id="A0A4Y2G4Y6"/>